<sequence length="204" mass="22892">MEYTIEQIKPDEAGVEFFLTKYKPFRLQALQTDPQFFGSTYEKEEAKDDDFWRQRVSRPIATTFVAVLTHERRVVSSLTLLRGGQPSSLLAMAAGLVPEERDKDSATLLHWAVNGVYTSPDARRQGIAKAVFEKALAFSFAAAEMEGKSCLVSIYAREENEVAIGMYQRMGFVDLSYVEADGNAVLYMFKAREEATSTESTESI</sequence>
<gene>
    <name evidence="2" type="ORF">LEL_09084</name>
</gene>
<feature type="domain" description="N-acetyltransferase" evidence="1">
    <location>
        <begin position="20"/>
        <end position="193"/>
    </location>
</feature>
<accession>A0A162MWV1</accession>
<dbReference type="SUPFAM" id="SSF55729">
    <property type="entry name" value="Acyl-CoA N-acyltransferases (Nat)"/>
    <property type="match status" value="1"/>
</dbReference>
<proteinExistence type="predicted"/>
<keyword evidence="3" id="KW-1185">Reference proteome</keyword>
<protein>
    <submittedName>
        <fullName evidence="2">Acyl-CoA N-acyltransferase</fullName>
    </submittedName>
</protein>
<comment type="caution">
    <text evidence="2">The sequence shown here is derived from an EMBL/GenBank/DDBJ whole genome shotgun (WGS) entry which is preliminary data.</text>
</comment>
<evidence type="ECO:0000313" key="3">
    <source>
        <dbReference type="Proteomes" id="UP000076881"/>
    </source>
</evidence>
<dbReference type="InterPro" id="IPR000182">
    <property type="entry name" value="GNAT_dom"/>
</dbReference>
<keyword evidence="2" id="KW-0808">Transferase</keyword>
<dbReference type="OrthoDB" id="41532at2759"/>
<organism evidence="2 3">
    <name type="scientific">Akanthomyces lecanii RCEF 1005</name>
    <dbReference type="NCBI Taxonomy" id="1081108"/>
    <lineage>
        <taxon>Eukaryota</taxon>
        <taxon>Fungi</taxon>
        <taxon>Dikarya</taxon>
        <taxon>Ascomycota</taxon>
        <taxon>Pezizomycotina</taxon>
        <taxon>Sordariomycetes</taxon>
        <taxon>Hypocreomycetidae</taxon>
        <taxon>Hypocreales</taxon>
        <taxon>Cordycipitaceae</taxon>
        <taxon>Akanthomyces</taxon>
        <taxon>Cordyceps confragosa</taxon>
    </lineage>
</organism>
<keyword evidence="2" id="KW-0012">Acyltransferase</keyword>
<dbReference type="PROSITE" id="PS51186">
    <property type="entry name" value="GNAT"/>
    <property type="match status" value="1"/>
</dbReference>
<dbReference type="Gene3D" id="3.40.630.30">
    <property type="match status" value="1"/>
</dbReference>
<name>A0A162MWV1_CORDF</name>
<dbReference type="EMBL" id="AZHF01000008">
    <property type="protein sequence ID" value="OAA71849.1"/>
    <property type="molecule type" value="Genomic_DNA"/>
</dbReference>
<reference evidence="2 3" key="1">
    <citation type="journal article" date="2016" name="Genome Biol. Evol.">
        <title>Divergent and convergent evolution of fungal pathogenicity.</title>
        <authorList>
            <person name="Shang Y."/>
            <person name="Xiao G."/>
            <person name="Zheng P."/>
            <person name="Cen K."/>
            <person name="Zhan S."/>
            <person name="Wang C."/>
        </authorList>
    </citation>
    <scope>NUCLEOTIDE SEQUENCE [LARGE SCALE GENOMIC DNA]</scope>
    <source>
        <strain evidence="2 3">RCEF 1005</strain>
    </source>
</reference>
<dbReference type="Pfam" id="PF00583">
    <property type="entry name" value="Acetyltransf_1"/>
    <property type="match status" value="1"/>
</dbReference>
<dbReference type="AlphaFoldDB" id="A0A162MWV1"/>
<dbReference type="CDD" id="cd04301">
    <property type="entry name" value="NAT_SF"/>
    <property type="match status" value="1"/>
</dbReference>
<dbReference type="GO" id="GO:0016747">
    <property type="term" value="F:acyltransferase activity, transferring groups other than amino-acyl groups"/>
    <property type="evidence" value="ECO:0007669"/>
    <property type="project" value="InterPro"/>
</dbReference>
<dbReference type="InterPro" id="IPR016181">
    <property type="entry name" value="Acyl_CoA_acyltransferase"/>
</dbReference>
<evidence type="ECO:0000313" key="2">
    <source>
        <dbReference type="EMBL" id="OAA71849.1"/>
    </source>
</evidence>
<evidence type="ECO:0000259" key="1">
    <source>
        <dbReference type="PROSITE" id="PS51186"/>
    </source>
</evidence>
<dbReference type="Proteomes" id="UP000076881">
    <property type="component" value="Unassembled WGS sequence"/>
</dbReference>